<organism evidence="2 3">
    <name type="scientific">Marasmius crinis-equi</name>
    <dbReference type="NCBI Taxonomy" id="585013"/>
    <lineage>
        <taxon>Eukaryota</taxon>
        <taxon>Fungi</taxon>
        <taxon>Dikarya</taxon>
        <taxon>Basidiomycota</taxon>
        <taxon>Agaricomycotina</taxon>
        <taxon>Agaricomycetes</taxon>
        <taxon>Agaricomycetidae</taxon>
        <taxon>Agaricales</taxon>
        <taxon>Marasmiineae</taxon>
        <taxon>Marasmiaceae</taxon>
        <taxon>Marasmius</taxon>
    </lineage>
</organism>
<gene>
    <name evidence="2" type="ORF">V5O48_019582</name>
</gene>
<proteinExistence type="predicted"/>
<keyword evidence="3" id="KW-1185">Reference proteome</keyword>
<dbReference type="EMBL" id="JBAHYK010005449">
    <property type="protein sequence ID" value="KAL0562505.1"/>
    <property type="molecule type" value="Genomic_DNA"/>
</dbReference>
<feature type="compositionally biased region" description="Basic and acidic residues" evidence="1">
    <location>
        <begin position="124"/>
        <end position="133"/>
    </location>
</feature>
<dbReference type="Proteomes" id="UP001465976">
    <property type="component" value="Unassembled WGS sequence"/>
</dbReference>
<accession>A0ABR3EI16</accession>
<evidence type="ECO:0000256" key="1">
    <source>
        <dbReference type="SAM" id="MobiDB-lite"/>
    </source>
</evidence>
<evidence type="ECO:0000313" key="3">
    <source>
        <dbReference type="Proteomes" id="UP001465976"/>
    </source>
</evidence>
<protein>
    <submittedName>
        <fullName evidence="2">Uncharacterized protein</fullName>
    </submittedName>
</protein>
<evidence type="ECO:0000313" key="2">
    <source>
        <dbReference type="EMBL" id="KAL0562505.1"/>
    </source>
</evidence>
<feature type="compositionally biased region" description="Acidic residues" evidence="1">
    <location>
        <begin position="114"/>
        <end position="123"/>
    </location>
</feature>
<name>A0ABR3EI16_9AGAR</name>
<feature type="region of interest" description="Disordered" evidence="1">
    <location>
        <begin position="108"/>
        <end position="133"/>
    </location>
</feature>
<feature type="region of interest" description="Disordered" evidence="1">
    <location>
        <begin position="22"/>
        <end position="46"/>
    </location>
</feature>
<reference evidence="2 3" key="1">
    <citation type="submission" date="2024-02" db="EMBL/GenBank/DDBJ databases">
        <title>A draft genome for the cacao thread blight pathogen Marasmius crinis-equi.</title>
        <authorList>
            <person name="Cohen S.P."/>
            <person name="Baruah I.K."/>
            <person name="Amoako-Attah I."/>
            <person name="Bukari Y."/>
            <person name="Meinhardt L.W."/>
            <person name="Bailey B.A."/>
        </authorList>
    </citation>
    <scope>NUCLEOTIDE SEQUENCE [LARGE SCALE GENOMIC DNA]</scope>
    <source>
        <strain evidence="2 3">GH-76</strain>
    </source>
</reference>
<sequence length="133" mass="15067">MIGYWKRWLDRADRDDFNTDYPAPKIDEARTAEGAEPGDLVLSIPNPGGSFLPPRSVAVRDLSDSGILDARILVSRKRTKNLFDYATLWKKELITKLDKHEATFESEPVVPLFEESDSADEMDIVGRSERPTE</sequence>
<comment type="caution">
    <text evidence="2">The sequence shown here is derived from an EMBL/GenBank/DDBJ whole genome shotgun (WGS) entry which is preliminary data.</text>
</comment>
<feature type="non-terminal residue" evidence="2">
    <location>
        <position position="133"/>
    </location>
</feature>